<organism evidence="8 9">
    <name type="scientific">Hymenobacter properus</name>
    <dbReference type="NCBI Taxonomy" id="2791026"/>
    <lineage>
        <taxon>Bacteria</taxon>
        <taxon>Pseudomonadati</taxon>
        <taxon>Bacteroidota</taxon>
        <taxon>Cytophagia</taxon>
        <taxon>Cytophagales</taxon>
        <taxon>Hymenobacteraceae</taxon>
        <taxon>Hymenobacter</taxon>
    </lineage>
</organism>
<keyword evidence="9" id="KW-1185">Reference proteome</keyword>
<dbReference type="InterPro" id="IPR013784">
    <property type="entry name" value="Carb-bd-like_fold"/>
</dbReference>
<dbReference type="PANTHER" id="PTHR40980">
    <property type="entry name" value="PLUG DOMAIN-CONTAINING PROTEIN"/>
    <property type="match status" value="1"/>
</dbReference>
<feature type="chain" id="PRO_5037940985" evidence="5">
    <location>
        <begin position="21"/>
        <end position="846"/>
    </location>
</feature>
<dbReference type="Gene3D" id="2.40.170.20">
    <property type="entry name" value="TonB-dependent receptor, beta-barrel domain"/>
    <property type="match status" value="1"/>
</dbReference>
<evidence type="ECO:0000256" key="1">
    <source>
        <dbReference type="ARBA" id="ARBA00004442"/>
    </source>
</evidence>
<keyword evidence="3" id="KW-0998">Cell outer membrane</keyword>
<feature type="compositionally biased region" description="Low complexity" evidence="4">
    <location>
        <begin position="27"/>
        <end position="36"/>
    </location>
</feature>
<protein>
    <submittedName>
        <fullName evidence="8">TonB-dependent receptor</fullName>
    </submittedName>
</protein>
<dbReference type="InterPro" id="IPR036942">
    <property type="entry name" value="Beta-barrel_TonB_sf"/>
</dbReference>
<comment type="caution">
    <text evidence="8">The sequence shown here is derived from an EMBL/GenBank/DDBJ whole genome shotgun (WGS) entry which is preliminary data.</text>
</comment>
<feature type="signal peptide" evidence="5">
    <location>
        <begin position="1"/>
        <end position="20"/>
    </location>
</feature>
<dbReference type="Pfam" id="PF14905">
    <property type="entry name" value="OMP_b-brl_3"/>
    <property type="match status" value="1"/>
</dbReference>
<keyword evidence="8" id="KW-0675">Receptor</keyword>
<evidence type="ECO:0000256" key="5">
    <source>
        <dbReference type="SAM" id="SignalP"/>
    </source>
</evidence>
<evidence type="ECO:0000313" key="9">
    <source>
        <dbReference type="Proteomes" id="UP000645610"/>
    </source>
</evidence>
<feature type="domain" description="Outer membrane protein beta-barrel" evidence="7">
    <location>
        <begin position="413"/>
        <end position="815"/>
    </location>
</feature>
<comment type="subcellular location">
    <subcellularLocation>
        <location evidence="1">Cell outer membrane</location>
    </subcellularLocation>
</comment>
<keyword evidence="2" id="KW-0472">Membrane</keyword>
<evidence type="ECO:0000256" key="4">
    <source>
        <dbReference type="SAM" id="MobiDB-lite"/>
    </source>
</evidence>
<dbReference type="EMBL" id="JADQDP010000002">
    <property type="protein sequence ID" value="MBF9141233.1"/>
    <property type="molecule type" value="Genomic_DNA"/>
</dbReference>
<dbReference type="Pfam" id="PF13620">
    <property type="entry name" value="CarboxypepD_reg"/>
    <property type="match status" value="1"/>
</dbReference>
<dbReference type="Proteomes" id="UP000645610">
    <property type="component" value="Unassembled WGS sequence"/>
</dbReference>
<evidence type="ECO:0000259" key="7">
    <source>
        <dbReference type="Pfam" id="PF14905"/>
    </source>
</evidence>
<keyword evidence="5" id="KW-0732">Signal</keyword>
<evidence type="ECO:0000259" key="6">
    <source>
        <dbReference type="Pfam" id="PF07715"/>
    </source>
</evidence>
<dbReference type="SUPFAM" id="SSF49452">
    <property type="entry name" value="Starch-binding domain-like"/>
    <property type="match status" value="1"/>
</dbReference>
<feature type="region of interest" description="Disordered" evidence="4">
    <location>
        <begin position="27"/>
        <end position="51"/>
    </location>
</feature>
<dbReference type="SUPFAM" id="SSF56935">
    <property type="entry name" value="Porins"/>
    <property type="match status" value="1"/>
</dbReference>
<dbReference type="GO" id="GO:0009279">
    <property type="term" value="C:cell outer membrane"/>
    <property type="evidence" value="ECO:0007669"/>
    <property type="project" value="UniProtKB-SubCell"/>
</dbReference>
<proteinExistence type="predicted"/>
<sequence length="846" mass="92197">MKHTLLGLSLLATCASSAYAQTPAAPTATPAATAPKPAAPKPLVLPDAPKGTGRLNGTVLDGATKKPVEFATVALLPPTGDTPIDGTVADEKGRFSLRGLAPGSYRLQLSFLGYAALTREVTVTSGTTDLGQLSLAASAQQLGDVTVTGEKETVEVKPDRIVYNADRDLTNKGGVAADVLRKVPLLNVDLDGNVQLRGSSNIRVLINNKPSSILAGNLADALKQLPADQIASVEVITTPGAKYDGEGTAGIVNIILKKNNLQGVNGSVNAAAGNRSSNAGGSLNVRRGKVGVNTNLSSYLYYSPSASTSERTNFNGSPDQLVSVLNQNGSGNNLGGGAYGRMSLDYDPAKNHSLTVGFSGSLNRNNSESEQTNNLRVLSGPTASQLFTRATEYKFNSSSYDVNGTYTRTFEGQPRREWSLLAQHSRNRNLQPYALNQYENQFTATGLPNYRESSENLSRNLETTLQTDYTHPIGDKRSVEVGGKAILRRVLSDYQIQTATGTDAPFVVDRQRSNVFDYDQNVAAAYGTYGFPLGKKLNSRVGTRLERTDIVGRFQQNDITRFTSGYTSLLPNASISYTRKPGNTLRLAYSRRIQRPNIYYLNPYENRVDKFNVSRGNPELDPEFTDSYELNYSTFVKGSVLNFSLFTRQTNNAIEAVRTQRLDTTVTSYANIARNRTYGASVFGSFKPMPKWEISGSTSFNYVVLHSGFLNTTNEGLMYNFNLNSTYKFTKTLSAQFYGGISSSRVQLQGRAAAWNYYSVGIKKTILKEKGDLTLNADNFITARRDLNSNISTPFFNLEQHNYIALRGIRLAFGYRFGKIEAAPPKQRRSIRNDDTKAGESQGGQQ</sequence>
<dbReference type="Pfam" id="PF07715">
    <property type="entry name" value="Plug"/>
    <property type="match status" value="1"/>
</dbReference>
<evidence type="ECO:0000256" key="3">
    <source>
        <dbReference type="ARBA" id="ARBA00023237"/>
    </source>
</evidence>
<feature type="domain" description="TonB-dependent receptor plug" evidence="6">
    <location>
        <begin position="176"/>
        <end position="251"/>
    </location>
</feature>
<evidence type="ECO:0000256" key="2">
    <source>
        <dbReference type="ARBA" id="ARBA00023136"/>
    </source>
</evidence>
<dbReference type="Gene3D" id="2.170.130.10">
    <property type="entry name" value="TonB-dependent receptor, plug domain"/>
    <property type="match status" value="1"/>
</dbReference>
<dbReference type="Gene3D" id="2.60.40.1120">
    <property type="entry name" value="Carboxypeptidase-like, regulatory domain"/>
    <property type="match status" value="1"/>
</dbReference>
<gene>
    <name evidence="8" type="ORF">I2I01_06285</name>
</gene>
<accession>A0A931BEZ2</accession>
<name>A0A931BEZ2_9BACT</name>
<dbReference type="InterPro" id="IPR041700">
    <property type="entry name" value="OMP_b-brl_3"/>
</dbReference>
<dbReference type="GO" id="GO:0030246">
    <property type="term" value="F:carbohydrate binding"/>
    <property type="evidence" value="ECO:0007669"/>
    <property type="project" value="InterPro"/>
</dbReference>
<dbReference type="RefSeq" id="WP_196285609.1">
    <property type="nucleotide sequence ID" value="NZ_JADQDP010000002.1"/>
</dbReference>
<dbReference type="InterPro" id="IPR037066">
    <property type="entry name" value="Plug_dom_sf"/>
</dbReference>
<dbReference type="PANTHER" id="PTHR40980:SF4">
    <property type="entry name" value="TONB-DEPENDENT RECEPTOR-LIKE BETA-BARREL DOMAIN-CONTAINING PROTEIN"/>
    <property type="match status" value="1"/>
</dbReference>
<feature type="region of interest" description="Disordered" evidence="4">
    <location>
        <begin position="824"/>
        <end position="846"/>
    </location>
</feature>
<evidence type="ECO:0000313" key="8">
    <source>
        <dbReference type="EMBL" id="MBF9141233.1"/>
    </source>
</evidence>
<reference evidence="8 9" key="1">
    <citation type="submission" date="2020-11" db="EMBL/GenBank/DDBJ databases">
        <authorList>
            <person name="Kim M.K."/>
        </authorList>
    </citation>
    <scope>NUCLEOTIDE SEQUENCE [LARGE SCALE GENOMIC DNA]</scope>
    <source>
        <strain evidence="8 9">BT439</strain>
    </source>
</reference>
<dbReference type="InterPro" id="IPR012910">
    <property type="entry name" value="Plug_dom"/>
</dbReference>
<dbReference type="AlphaFoldDB" id="A0A931BEZ2"/>